<dbReference type="Proteomes" id="UP000886878">
    <property type="component" value="Unassembled WGS sequence"/>
</dbReference>
<gene>
    <name evidence="1" type="ORF">H9876_04245</name>
</gene>
<organism evidence="1 2">
    <name type="scientific">Candidatus Limosilactobacillus merdipullorum</name>
    <dbReference type="NCBI Taxonomy" id="2838653"/>
    <lineage>
        <taxon>Bacteria</taxon>
        <taxon>Bacillati</taxon>
        <taxon>Bacillota</taxon>
        <taxon>Bacilli</taxon>
        <taxon>Lactobacillales</taxon>
        <taxon>Lactobacillaceae</taxon>
        <taxon>Limosilactobacillus</taxon>
    </lineage>
</organism>
<comment type="caution">
    <text evidence="1">The sequence shown here is derived from an EMBL/GenBank/DDBJ whole genome shotgun (WGS) entry which is preliminary data.</text>
</comment>
<name>A0A9D1QQV0_9LACO</name>
<dbReference type="AlphaFoldDB" id="A0A9D1QQV0"/>
<sequence>MAGHCQTINLTTFSANQADYVVDTFHITWQSVLLLTGRLYQRQKATLVVTTKGQVLLICQPIHDVLKTFFEENCIGDVESRVYYKMLGMPRATRSAVAGKYQLVPTCGMSNDDVVWVMTHHLLHAELAKPNDNGLRLQFDNVVTGVPLLVTLNYCGKSFIHNMEAADKVAELQSELLDFRQFCQGMTSARLKVTDYQQRRKLQKCLQEYQNLLCRHQHDLVMKQAFEQKSLSDLERTIIHKLVFKPFAAF</sequence>
<accession>A0A9D1QQV0</accession>
<evidence type="ECO:0000313" key="1">
    <source>
        <dbReference type="EMBL" id="HIW70567.1"/>
    </source>
</evidence>
<proteinExistence type="predicted"/>
<protein>
    <submittedName>
        <fullName evidence="1">Uncharacterized protein</fullName>
    </submittedName>
</protein>
<reference evidence="1" key="1">
    <citation type="journal article" date="2021" name="PeerJ">
        <title>Extensive microbial diversity within the chicken gut microbiome revealed by metagenomics and culture.</title>
        <authorList>
            <person name="Gilroy R."/>
            <person name="Ravi A."/>
            <person name="Getino M."/>
            <person name="Pursley I."/>
            <person name="Horton D.L."/>
            <person name="Alikhan N.F."/>
            <person name="Baker D."/>
            <person name="Gharbi K."/>
            <person name="Hall N."/>
            <person name="Watson M."/>
            <person name="Adriaenssens E.M."/>
            <person name="Foster-Nyarko E."/>
            <person name="Jarju S."/>
            <person name="Secka A."/>
            <person name="Antonio M."/>
            <person name="Oren A."/>
            <person name="Chaudhuri R.R."/>
            <person name="La Ragione R."/>
            <person name="Hildebrand F."/>
            <person name="Pallen M.J."/>
        </authorList>
    </citation>
    <scope>NUCLEOTIDE SEQUENCE</scope>
    <source>
        <strain evidence="1">ChiHejej3B27-2180</strain>
    </source>
</reference>
<evidence type="ECO:0000313" key="2">
    <source>
        <dbReference type="Proteomes" id="UP000886878"/>
    </source>
</evidence>
<dbReference type="EMBL" id="DXGK01000086">
    <property type="protein sequence ID" value="HIW70567.1"/>
    <property type="molecule type" value="Genomic_DNA"/>
</dbReference>
<reference evidence="1" key="2">
    <citation type="submission" date="2021-04" db="EMBL/GenBank/DDBJ databases">
        <authorList>
            <person name="Gilroy R."/>
        </authorList>
    </citation>
    <scope>NUCLEOTIDE SEQUENCE</scope>
    <source>
        <strain evidence="1">ChiHejej3B27-2180</strain>
    </source>
</reference>